<organism evidence="1 2">
    <name type="scientific">Berkelbacteria bacterium GW2011_GWA2_46_7</name>
    <dbReference type="NCBI Taxonomy" id="1618335"/>
    <lineage>
        <taxon>Bacteria</taxon>
        <taxon>Candidatus Berkelbacteria</taxon>
    </lineage>
</organism>
<dbReference type="PATRIC" id="fig|1618335.3.peg.86"/>
<name>A0A0G1QHV1_9BACT</name>
<sequence>MHKEILTETQSQLLSVVKLFSKKFGLVGGTAIALHLGHRESIDFDLFNFEEFNNYAIKIKITKRVPINNVLVNKKGEYTFLIGEVKFTFYQFPYKINFSETFDDVVRLPDILTLAAMKAFALGRRAKWKDYVDLYFILKDSHSVSEITARGVEIFGHEFNEKIFRTQLAYFEDINYSEKVIYKDGFLVDDELVKKALVEFSLED</sequence>
<comment type="caution">
    <text evidence="1">The sequence shown here is derived from an EMBL/GenBank/DDBJ whole genome shotgun (WGS) entry which is preliminary data.</text>
</comment>
<protein>
    <recommendedName>
        <fullName evidence="3">Nucleotidyl transferase AbiEii toxin, Type IV TA system</fullName>
    </recommendedName>
</protein>
<evidence type="ECO:0000313" key="1">
    <source>
        <dbReference type="EMBL" id="KKU44432.1"/>
    </source>
</evidence>
<dbReference type="Proteomes" id="UP000034487">
    <property type="component" value="Unassembled WGS sequence"/>
</dbReference>
<proteinExistence type="predicted"/>
<dbReference type="EMBL" id="LCMV01000006">
    <property type="protein sequence ID" value="KKU44432.1"/>
    <property type="molecule type" value="Genomic_DNA"/>
</dbReference>
<gene>
    <name evidence="1" type="ORF">UX60_C0006G0006</name>
</gene>
<evidence type="ECO:0008006" key="3">
    <source>
        <dbReference type="Google" id="ProtNLM"/>
    </source>
</evidence>
<dbReference type="AlphaFoldDB" id="A0A0G1QHV1"/>
<evidence type="ECO:0000313" key="2">
    <source>
        <dbReference type="Proteomes" id="UP000034487"/>
    </source>
</evidence>
<accession>A0A0G1QHV1</accession>
<reference evidence="1 2" key="1">
    <citation type="journal article" date="2015" name="Nature">
        <title>rRNA introns, odd ribosomes, and small enigmatic genomes across a large radiation of phyla.</title>
        <authorList>
            <person name="Brown C.T."/>
            <person name="Hug L.A."/>
            <person name="Thomas B.C."/>
            <person name="Sharon I."/>
            <person name="Castelle C.J."/>
            <person name="Singh A."/>
            <person name="Wilkins M.J."/>
            <person name="Williams K.H."/>
            <person name="Banfield J.F."/>
        </authorList>
    </citation>
    <scope>NUCLEOTIDE SEQUENCE [LARGE SCALE GENOMIC DNA]</scope>
</reference>